<sequence length="62" mass="6624">FPNSYGVRIDSSTDVGYAEALLMAAELEAQDAPVVGTALGIPLPRRGIGDTVVESWTLPLWH</sequence>
<name>A0A392VK45_9FABA</name>
<accession>A0A392VK45</accession>
<proteinExistence type="predicted"/>
<keyword evidence="2" id="KW-1185">Reference proteome</keyword>
<reference evidence="1 2" key="1">
    <citation type="journal article" date="2018" name="Front. Plant Sci.">
        <title>Red Clover (Trifolium pratense) and Zigzag Clover (T. medium) - A Picture of Genomic Similarities and Differences.</title>
        <authorList>
            <person name="Dluhosova J."/>
            <person name="Istvanek J."/>
            <person name="Nedelnik J."/>
            <person name="Repkova J."/>
        </authorList>
    </citation>
    <scope>NUCLEOTIDE SEQUENCE [LARGE SCALE GENOMIC DNA]</scope>
    <source>
        <strain evidence="2">cv. 10/8</strain>
        <tissue evidence="1">Leaf</tissue>
    </source>
</reference>
<protein>
    <submittedName>
        <fullName evidence="1">Uncharacterized protein</fullName>
    </submittedName>
</protein>
<evidence type="ECO:0000313" key="2">
    <source>
        <dbReference type="Proteomes" id="UP000265520"/>
    </source>
</evidence>
<dbReference type="AlphaFoldDB" id="A0A392VK45"/>
<feature type="non-terminal residue" evidence="1">
    <location>
        <position position="1"/>
    </location>
</feature>
<comment type="caution">
    <text evidence="1">The sequence shown here is derived from an EMBL/GenBank/DDBJ whole genome shotgun (WGS) entry which is preliminary data.</text>
</comment>
<organism evidence="1 2">
    <name type="scientific">Trifolium medium</name>
    <dbReference type="NCBI Taxonomy" id="97028"/>
    <lineage>
        <taxon>Eukaryota</taxon>
        <taxon>Viridiplantae</taxon>
        <taxon>Streptophyta</taxon>
        <taxon>Embryophyta</taxon>
        <taxon>Tracheophyta</taxon>
        <taxon>Spermatophyta</taxon>
        <taxon>Magnoliopsida</taxon>
        <taxon>eudicotyledons</taxon>
        <taxon>Gunneridae</taxon>
        <taxon>Pentapetalae</taxon>
        <taxon>rosids</taxon>
        <taxon>fabids</taxon>
        <taxon>Fabales</taxon>
        <taxon>Fabaceae</taxon>
        <taxon>Papilionoideae</taxon>
        <taxon>50 kb inversion clade</taxon>
        <taxon>NPAAA clade</taxon>
        <taxon>Hologalegina</taxon>
        <taxon>IRL clade</taxon>
        <taxon>Trifolieae</taxon>
        <taxon>Trifolium</taxon>
    </lineage>
</organism>
<dbReference type="EMBL" id="LXQA011200781">
    <property type="protein sequence ID" value="MCI88726.1"/>
    <property type="molecule type" value="Genomic_DNA"/>
</dbReference>
<evidence type="ECO:0000313" key="1">
    <source>
        <dbReference type="EMBL" id="MCI88726.1"/>
    </source>
</evidence>
<dbReference type="Proteomes" id="UP000265520">
    <property type="component" value="Unassembled WGS sequence"/>
</dbReference>